<gene>
    <name evidence="1" type="ORF">PSON_ATCC_30995.1.T0850170</name>
</gene>
<reference evidence="1" key="1">
    <citation type="submission" date="2021-01" db="EMBL/GenBank/DDBJ databases">
        <authorList>
            <consortium name="Genoscope - CEA"/>
            <person name="William W."/>
        </authorList>
    </citation>
    <scope>NUCLEOTIDE SEQUENCE</scope>
</reference>
<protein>
    <submittedName>
        <fullName evidence="1">Uncharacterized protein</fullName>
    </submittedName>
</protein>
<evidence type="ECO:0000313" key="2">
    <source>
        <dbReference type="Proteomes" id="UP000692954"/>
    </source>
</evidence>
<keyword evidence="2" id="KW-1185">Reference proteome</keyword>
<name>A0A8S1PSE2_9CILI</name>
<evidence type="ECO:0000313" key="1">
    <source>
        <dbReference type="EMBL" id="CAD8105914.1"/>
    </source>
</evidence>
<dbReference type="Proteomes" id="UP000692954">
    <property type="component" value="Unassembled WGS sequence"/>
</dbReference>
<sequence length="42" mass="4911">MLNVLKGERVLVIDFGALYKTIGLWKDEEEEDDNSNLITKHY</sequence>
<comment type="caution">
    <text evidence="1">The sequence shown here is derived from an EMBL/GenBank/DDBJ whole genome shotgun (WGS) entry which is preliminary data.</text>
</comment>
<dbReference type="EMBL" id="CAJJDN010000085">
    <property type="protein sequence ID" value="CAD8105914.1"/>
    <property type="molecule type" value="Genomic_DNA"/>
</dbReference>
<proteinExistence type="predicted"/>
<accession>A0A8S1PSE2</accession>
<dbReference type="AlphaFoldDB" id="A0A8S1PSE2"/>
<organism evidence="1 2">
    <name type="scientific">Paramecium sonneborni</name>
    <dbReference type="NCBI Taxonomy" id="65129"/>
    <lineage>
        <taxon>Eukaryota</taxon>
        <taxon>Sar</taxon>
        <taxon>Alveolata</taxon>
        <taxon>Ciliophora</taxon>
        <taxon>Intramacronucleata</taxon>
        <taxon>Oligohymenophorea</taxon>
        <taxon>Peniculida</taxon>
        <taxon>Parameciidae</taxon>
        <taxon>Paramecium</taxon>
    </lineage>
</organism>